<reference evidence="1" key="1">
    <citation type="submission" date="2022-03" db="EMBL/GenBank/DDBJ databases">
        <title>De novo assembled genomes of Belliella spp. (Cyclobacteriaceae) strains.</title>
        <authorList>
            <person name="Szabo A."/>
            <person name="Korponai K."/>
            <person name="Felfoldi T."/>
        </authorList>
    </citation>
    <scope>NUCLEOTIDE SEQUENCE</scope>
    <source>
        <strain evidence="1">DSM 111904</strain>
    </source>
</reference>
<sequence>MSQSIGNFVALYVDNGTSFDAFGGEVSSSFSISKDAIEITTKDSVDAVGNFCKEFDGAGEYTYTFSVEGIQRADSAVDEKVSDLMAGTKVDFRFGYNVATQKVYEGSGYILSITIDASKNEAVSYSAEIQGTGGLTITTVSV</sequence>
<dbReference type="Gene3D" id="4.10.410.40">
    <property type="match status" value="1"/>
</dbReference>
<accession>A0ABS9V445</accession>
<protein>
    <submittedName>
        <fullName evidence="1">Phage tail protein</fullName>
    </submittedName>
</protein>
<gene>
    <name evidence="1" type="ORF">MM239_17280</name>
</gene>
<dbReference type="RefSeq" id="WP_241349507.1">
    <property type="nucleotide sequence ID" value="NZ_JAKZGP010000061.1"/>
</dbReference>
<evidence type="ECO:0000313" key="1">
    <source>
        <dbReference type="EMBL" id="MCH7411154.1"/>
    </source>
</evidence>
<dbReference type="EMBL" id="JAKZGP010000061">
    <property type="protein sequence ID" value="MCH7411154.1"/>
    <property type="molecule type" value="Genomic_DNA"/>
</dbReference>
<organism evidence="1 2">
    <name type="scientific">Belliella filtrata</name>
    <dbReference type="NCBI Taxonomy" id="2923435"/>
    <lineage>
        <taxon>Bacteria</taxon>
        <taxon>Pseudomonadati</taxon>
        <taxon>Bacteroidota</taxon>
        <taxon>Cytophagia</taxon>
        <taxon>Cytophagales</taxon>
        <taxon>Cyclobacteriaceae</taxon>
        <taxon>Belliella</taxon>
    </lineage>
</organism>
<dbReference type="Pfam" id="PF06199">
    <property type="entry name" value="Phage_tail_2"/>
    <property type="match status" value="1"/>
</dbReference>
<evidence type="ECO:0000313" key="2">
    <source>
        <dbReference type="Proteomes" id="UP001165489"/>
    </source>
</evidence>
<dbReference type="InterPro" id="IPR011855">
    <property type="entry name" value="Phgtail_TP901_1"/>
</dbReference>
<name>A0ABS9V445_9BACT</name>
<proteinExistence type="predicted"/>
<comment type="caution">
    <text evidence="1">The sequence shown here is derived from an EMBL/GenBank/DDBJ whole genome shotgun (WGS) entry which is preliminary data.</text>
</comment>
<dbReference type="Proteomes" id="UP001165489">
    <property type="component" value="Unassembled WGS sequence"/>
</dbReference>
<keyword evidence="2" id="KW-1185">Reference proteome</keyword>